<dbReference type="InterPro" id="IPR001972">
    <property type="entry name" value="Stomatin_HflK_fam"/>
</dbReference>
<dbReference type="GO" id="GO:0005886">
    <property type="term" value="C:plasma membrane"/>
    <property type="evidence" value="ECO:0007669"/>
    <property type="project" value="InterPro"/>
</dbReference>
<dbReference type="InterPro" id="IPR036013">
    <property type="entry name" value="Band_7/SPFH_dom_sf"/>
</dbReference>
<evidence type="ECO:0000256" key="1">
    <source>
        <dbReference type="ARBA" id="ARBA00004167"/>
    </source>
</evidence>
<name>A0A4P9VKG9_9GAMM</name>
<evidence type="ECO:0000259" key="3">
    <source>
        <dbReference type="SMART" id="SM00244"/>
    </source>
</evidence>
<proteinExistence type="inferred from homology"/>
<comment type="caution">
    <text evidence="4">The sequence shown here is derived from an EMBL/GenBank/DDBJ whole genome shotgun (WGS) entry which is preliminary data.</text>
</comment>
<dbReference type="Proteomes" id="UP000257039">
    <property type="component" value="Unassembled WGS sequence"/>
</dbReference>
<evidence type="ECO:0000256" key="2">
    <source>
        <dbReference type="ARBA" id="ARBA00008164"/>
    </source>
</evidence>
<dbReference type="PANTHER" id="PTHR10264">
    <property type="entry name" value="BAND 7 PROTEIN-RELATED"/>
    <property type="match status" value="1"/>
</dbReference>
<dbReference type="Pfam" id="PF01145">
    <property type="entry name" value="Band_7"/>
    <property type="match status" value="1"/>
</dbReference>
<gene>
    <name evidence="4" type="ORF">B9G39_10265</name>
</gene>
<dbReference type="InterPro" id="IPR043202">
    <property type="entry name" value="Band-7_stomatin-like"/>
</dbReference>
<feature type="domain" description="Band 7" evidence="3">
    <location>
        <begin position="9"/>
        <end position="166"/>
    </location>
</feature>
<accession>A0A4P9VKG9</accession>
<dbReference type="SUPFAM" id="SSF117892">
    <property type="entry name" value="Band 7/SPFH domain"/>
    <property type="match status" value="1"/>
</dbReference>
<sequence length="304" mass="33424">MKKSVITFLGFYVVNQDELGVRLTLGKFSGQVAPGLGFCIPILQKIYTTKSSIQTIDLPNQQVVLNGNVSVTISGTVHFRVVDSEQALLEVVDYQQSIKQLALTTISDVIGTKTIEEVRGQKASIAAEIEDVIRGTTKKWGLGDIDIRLTDASMEPNLLRAMMRETEAKKEATAQRIKAESDQITADIFCKAARLLASSPGAMTLRILQTLSDISSDKSTVVVPIPIELLSGSNSFTAQYNDIVPVADIEMVSNQVFCYCPSCEQRFNISEVTKNERYDKNPDLPGIQLSCTKCKTLFSVSKMR</sequence>
<comment type="subcellular location">
    <subcellularLocation>
        <location evidence="1">Membrane</location>
        <topology evidence="1">Single-pass membrane protein</topology>
    </subcellularLocation>
</comment>
<dbReference type="AlphaFoldDB" id="A0A4P9VKG9"/>
<evidence type="ECO:0000313" key="4">
    <source>
        <dbReference type="EMBL" id="RDH43795.1"/>
    </source>
</evidence>
<protein>
    <recommendedName>
        <fullName evidence="3">Band 7 domain-containing protein</fullName>
    </recommendedName>
</protein>
<dbReference type="EMBL" id="NDXW01000001">
    <property type="protein sequence ID" value="RDH43795.1"/>
    <property type="molecule type" value="Genomic_DNA"/>
</dbReference>
<dbReference type="RefSeq" id="WP_094787042.1">
    <property type="nucleotide sequence ID" value="NZ_NDXW01000001.1"/>
</dbReference>
<dbReference type="PRINTS" id="PR00721">
    <property type="entry name" value="STOMATIN"/>
</dbReference>
<evidence type="ECO:0000313" key="5">
    <source>
        <dbReference type="Proteomes" id="UP000257039"/>
    </source>
</evidence>
<dbReference type="Gene3D" id="6.10.250.2090">
    <property type="match status" value="1"/>
</dbReference>
<keyword evidence="5" id="KW-1185">Reference proteome</keyword>
<dbReference type="Gene3D" id="3.30.479.30">
    <property type="entry name" value="Band 7 domain"/>
    <property type="match status" value="1"/>
</dbReference>
<dbReference type="SMART" id="SM00244">
    <property type="entry name" value="PHB"/>
    <property type="match status" value="1"/>
</dbReference>
<dbReference type="InterPro" id="IPR001107">
    <property type="entry name" value="Band_7"/>
</dbReference>
<comment type="similarity">
    <text evidence="2">Belongs to the band 7/mec-2 family.</text>
</comment>
<organism evidence="4 5">
    <name type="scientific">Zooshikella ganghwensis</name>
    <dbReference type="NCBI Taxonomy" id="202772"/>
    <lineage>
        <taxon>Bacteria</taxon>
        <taxon>Pseudomonadati</taxon>
        <taxon>Pseudomonadota</taxon>
        <taxon>Gammaproteobacteria</taxon>
        <taxon>Oceanospirillales</taxon>
        <taxon>Zooshikellaceae</taxon>
        <taxon>Zooshikella</taxon>
    </lineage>
</organism>
<reference evidence="4 5" key="1">
    <citation type="submission" date="2017-04" db="EMBL/GenBank/DDBJ databases">
        <title>Draft genome sequence of Zooshikella ganghwensis VG4 isolated from Red Sea sediments.</title>
        <authorList>
            <person name="Rehman Z."/>
            <person name="Alam I."/>
            <person name="Kamau A."/>
            <person name="Bajic V."/>
            <person name="Leiknes T."/>
        </authorList>
    </citation>
    <scope>NUCLEOTIDE SEQUENCE [LARGE SCALE GENOMIC DNA]</scope>
    <source>
        <strain evidence="4 5">VG4</strain>
    </source>
</reference>
<dbReference type="PANTHER" id="PTHR10264:SF19">
    <property type="entry name" value="AT06885P-RELATED"/>
    <property type="match status" value="1"/>
</dbReference>